<name>A0A933I9L5_UNCT6</name>
<dbReference type="InterPro" id="IPR003695">
    <property type="entry name" value="Ppx_GppA_N"/>
</dbReference>
<comment type="caution">
    <text evidence="2">The sequence shown here is derived from an EMBL/GenBank/DDBJ whole genome shotgun (WGS) entry which is preliminary data.</text>
</comment>
<dbReference type="CDD" id="cd24006">
    <property type="entry name" value="ASKHA_NBD_PPX_GppA"/>
    <property type="match status" value="1"/>
</dbReference>
<evidence type="ECO:0000259" key="1">
    <source>
        <dbReference type="Pfam" id="PF02541"/>
    </source>
</evidence>
<dbReference type="Gene3D" id="3.30.420.40">
    <property type="match status" value="1"/>
</dbReference>
<dbReference type="Proteomes" id="UP000736328">
    <property type="component" value="Unassembled WGS sequence"/>
</dbReference>
<gene>
    <name evidence="2" type="ORF">HY768_07310</name>
</gene>
<dbReference type="GO" id="GO:0016462">
    <property type="term" value="F:pyrophosphatase activity"/>
    <property type="evidence" value="ECO:0007669"/>
    <property type="project" value="TreeGrafter"/>
</dbReference>
<proteinExistence type="predicted"/>
<dbReference type="AlphaFoldDB" id="A0A933I9L5"/>
<dbReference type="InterPro" id="IPR050273">
    <property type="entry name" value="GppA/Ppx_hydrolase"/>
</dbReference>
<feature type="domain" description="Ppx/GppA phosphatase N-terminal" evidence="1">
    <location>
        <begin position="28"/>
        <end position="300"/>
    </location>
</feature>
<reference evidence="2" key="1">
    <citation type="submission" date="2020-07" db="EMBL/GenBank/DDBJ databases">
        <title>Huge and variable diversity of episymbiotic CPR bacteria and DPANN archaea in groundwater ecosystems.</title>
        <authorList>
            <person name="He C.Y."/>
            <person name="Keren R."/>
            <person name="Whittaker M."/>
            <person name="Farag I.F."/>
            <person name="Doudna J."/>
            <person name="Cate J.H.D."/>
            <person name="Banfield J.F."/>
        </authorList>
    </citation>
    <scope>NUCLEOTIDE SEQUENCE</scope>
    <source>
        <strain evidence="2">NC_groundwater_1520_Pr4_B-0.1um_53_5</strain>
    </source>
</reference>
<dbReference type="Gene3D" id="3.30.420.150">
    <property type="entry name" value="Exopolyphosphatase. Domain 2"/>
    <property type="match status" value="1"/>
</dbReference>
<evidence type="ECO:0000313" key="3">
    <source>
        <dbReference type="Proteomes" id="UP000736328"/>
    </source>
</evidence>
<dbReference type="SUPFAM" id="SSF53067">
    <property type="entry name" value="Actin-like ATPase domain"/>
    <property type="match status" value="2"/>
</dbReference>
<dbReference type="Pfam" id="PF02541">
    <property type="entry name" value="Ppx-GppA"/>
    <property type="match status" value="1"/>
</dbReference>
<accession>A0A933I9L5</accession>
<dbReference type="InterPro" id="IPR043129">
    <property type="entry name" value="ATPase_NBD"/>
</dbReference>
<dbReference type="EMBL" id="JACQXR010000095">
    <property type="protein sequence ID" value="MBI4727016.1"/>
    <property type="molecule type" value="Genomic_DNA"/>
</dbReference>
<sequence>MPKIAAIDIGSNAIRMAVAEVSAEGVPEHFKHYREPVRLGADVFTTGRVGTEALNSALAALKKYQIIIRTEEVLAVRAVATEALRRAANCSEILQTIERETGLKAEIISPRAEAELAFKALAAQIDINGKNILHWDLGGGSLELSTIINGTLAESQSFELGAIRLLQNIKVSDKAQALSDVTTLAGNALAWLNEAQRQHPTDFLIGTGGSLELLADLAVQVTGSGKKNILPRDGLEKVIDALIPLDIGQRMERFGLKPDRADVALPAALLLLVLLGNIKLDEIQVPGVGLKEGLIMEIAQSLKTGNGNDG</sequence>
<organism evidence="2 3">
    <name type="scientific">candidate division TA06 bacterium</name>
    <dbReference type="NCBI Taxonomy" id="2250710"/>
    <lineage>
        <taxon>Bacteria</taxon>
        <taxon>Bacteria division TA06</taxon>
    </lineage>
</organism>
<protein>
    <recommendedName>
        <fullName evidence="1">Ppx/GppA phosphatase N-terminal domain-containing protein</fullName>
    </recommendedName>
</protein>
<dbReference type="PANTHER" id="PTHR30005:SF0">
    <property type="entry name" value="RETROGRADE REGULATION PROTEIN 2"/>
    <property type="match status" value="1"/>
</dbReference>
<dbReference type="PANTHER" id="PTHR30005">
    <property type="entry name" value="EXOPOLYPHOSPHATASE"/>
    <property type="match status" value="1"/>
</dbReference>
<evidence type="ECO:0000313" key="2">
    <source>
        <dbReference type="EMBL" id="MBI4727016.1"/>
    </source>
</evidence>